<dbReference type="GeneID" id="40385551"/>
<dbReference type="GO" id="GO:0005829">
    <property type="term" value="C:cytosol"/>
    <property type="evidence" value="ECO:0007669"/>
    <property type="project" value="GOC"/>
</dbReference>
<evidence type="ECO:0000256" key="2">
    <source>
        <dbReference type="ARBA" id="ARBA00022692"/>
    </source>
</evidence>
<evidence type="ECO:0000313" key="8">
    <source>
        <dbReference type="EMBL" id="AWU77722.1"/>
    </source>
</evidence>
<keyword evidence="9" id="KW-1185">Reference proteome</keyword>
<dbReference type="VEuPathDB" id="FungiDB:C5L36_0D04490"/>
<dbReference type="GO" id="GO:0042147">
    <property type="term" value="P:retrograde transport, endosome to Golgi"/>
    <property type="evidence" value="ECO:0007669"/>
    <property type="project" value="InterPro"/>
</dbReference>
<gene>
    <name evidence="8" type="ORF">C5L36_0D04490</name>
</gene>
<reference evidence="8 9" key="1">
    <citation type="submission" date="2018-06" db="EMBL/GenBank/DDBJ databases">
        <title>Population genomics shows no distinction between pathogenic Candida krusei and environmental Pichia kudriavzevii: One species, four names.</title>
        <authorList>
            <person name="Douglass A.P."/>
            <person name="Offei B."/>
            <person name="Braun-Galleani S."/>
            <person name="Coughlan A.Y."/>
            <person name="Martos A."/>
            <person name="Ortiz-Merino R.A."/>
            <person name="Byrne K.P."/>
            <person name="Wolfe K.H."/>
        </authorList>
    </citation>
    <scope>NUCLEOTIDE SEQUENCE [LARGE SCALE GENOMIC DNA]</scope>
    <source>
        <strain evidence="8 9">CBS573</strain>
    </source>
</reference>
<dbReference type="KEGG" id="pkz:C5L36_0D04490"/>
<dbReference type="InterPro" id="IPR007305">
    <property type="entry name" value="Vesicle_transpt_Got1/SFT2"/>
</dbReference>
<evidence type="ECO:0000256" key="3">
    <source>
        <dbReference type="ARBA" id="ARBA00022989"/>
    </source>
</evidence>
<keyword evidence="4" id="KW-0333">Golgi apparatus</keyword>
<dbReference type="EMBL" id="CP028776">
    <property type="protein sequence ID" value="AWU77722.1"/>
    <property type="molecule type" value="Genomic_DNA"/>
</dbReference>
<dbReference type="RefSeq" id="XP_029323199.1">
    <property type="nucleotide sequence ID" value="XM_029467339.1"/>
</dbReference>
<dbReference type="OrthoDB" id="204784at2759"/>
<comment type="subcellular location">
    <subcellularLocation>
        <location evidence="1">Golgi apparatus membrane</location>
        <topology evidence="1">Multi-pass membrane protein</topology>
    </subcellularLocation>
</comment>
<dbReference type="STRING" id="4909.A0A2U9R8L0"/>
<evidence type="ECO:0008006" key="10">
    <source>
        <dbReference type="Google" id="ProtNLM"/>
    </source>
</evidence>
<proteinExistence type="inferred from homology"/>
<keyword evidence="3 7" id="KW-1133">Transmembrane helix</keyword>
<keyword evidence="5 7" id="KW-0472">Membrane</keyword>
<dbReference type="GO" id="GO:0030134">
    <property type="term" value="C:COPII-coated ER to Golgi transport vesicle"/>
    <property type="evidence" value="ECO:0007669"/>
    <property type="project" value="TreeGrafter"/>
</dbReference>
<sequence length="139" mass="15352">MLWLSQTQKFGVFFTSAGALLFFLGIMSFFDAGLLSMANILFLVGICLIIGPQKTLYFFTRPEKIRGTLAFAIGIILILSKRPFIGFVVETFGILALFGEFFATLVQFLRSMPVIGPFLSHPMVAPVVDRIAGVRVLPI</sequence>
<organism evidence="8 9">
    <name type="scientific">Pichia kudriavzevii</name>
    <name type="common">Yeast</name>
    <name type="synonym">Issatchenkia orientalis</name>
    <dbReference type="NCBI Taxonomy" id="4909"/>
    <lineage>
        <taxon>Eukaryota</taxon>
        <taxon>Fungi</taxon>
        <taxon>Dikarya</taxon>
        <taxon>Ascomycota</taxon>
        <taxon>Saccharomycotina</taxon>
        <taxon>Pichiomycetes</taxon>
        <taxon>Pichiales</taxon>
        <taxon>Pichiaceae</taxon>
        <taxon>Pichia</taxon>
    </lineage>
</organism>
<dbReference type="AlphaFoldDB" id="A0A2U9R8L0"/>
<dbReference type="GO" id="GO:0006888">
    <property type="term" value="P:endoplasmic reticulum to Golgi vesicle-mediated transport"/>
    <property type="evidence" value="ECO:0007669"/>
    <property type="project" value="InterPro"/>
</dbReference>
<name>A0A2U9R8L0_PICKU</name>
<feature type="transmembrane region" description="Helical" evidence="7">
    <location>
        <begin position="12"/>
        <end position="30"/>
    </location>
</feature>
<dbReference type="PANTHER" id="PTHR21493:SF9">
    <property type="entry name" value="GOLGI TRANSPORT PROTEIN 1-RELATED"/>
    <property type="match status" value="1"/>
</dbReference>
<evidence type="ECO:0000256" key="1">
    <source>
        <dbReference type="ARBA" id="ARBA00004653"/>
    </source>
</evidence>
<dbReference type="Proteomes" id="UP000249293">
    <property type="component" value="Chromosome 4"/>
</dbReference>
<feature type="transmembrane region" description="Helical" evidence="7">
    <location>
        <begin position="36"/>
        <end position="53"/>
    </location>
</feature>
<dbReference type="Pfam" id="PF04178">
    <property type="entry name" value="Got1"/>
    <property type="match status" value="1"/>
</dbReference>
<dbReference type="InterPro" id="IPR045176">
    <property type="entry name" value="Got1"/>
</dbReference>
<evidence type="ECO:0000256" key="4">
    <source>
        <dbReference type="ARBA" id="ARBA00023034"/>
    </source>
</evidence>
<evidence type="ECO:0000256" key="6">
    <source>
        <dbReference type="ARBA" id="ARBA00025799"/>
    </source>
</evidence>
<accession>A0A2U9R8L0</accession>
<evidence type="ECO:0000313" key="9">
    <source>
        <dbReference type="Proteomes" id="UP000249293"/>
    </source>
</evidence>
<feature type="transmembrane region" description="Helical" evidence="7">
    <location>
        <begin position="91"/>
        <end position="109"/>
    </location>
</feature>
<dbReference type="GO" id="GO:0005783">
    <property type="term" value="C:endoplasmic reticulum"/>
    <property type="evidence" value="ECO:0007669"/>
    <property type="project" value="TreeGrafter"/>
</dbReference>
<evidence type="ECO:0000256" key="5">
    <source>
        <dbReference type="ARBA" id="ARBA00023136"/>
    </source>
</evidence>
<keyword evidence="2 7" id="KW-0812">Transmembrane</keyword>
<dbReference type="GO" id="GO:0000139">
    <property type="term" value="C:Golgi membrane"/>
    <property type="evidence" value="ECO:0007669"/>
    <property type="project" value="UniProtKB-SubCell"/>
</dbReference>
<evidence type="ECO:0000256" key="7">
    <source>
        <dbReference type="SAM" id="Phobius"/>
    </source>
</evidence>
<protein>
    <recommendedName>
        <fullName evidence="10">Protein transport protein GOT1</fullName>
    </recommendedName>
</protein>
<dbReference type="GO" id="GO:0000137">
    <property type="term" value="C:Golgi cis cisterna"/>
    <property type="evidence" value="ECO:0007669"/>
    <property type="project" value="TreeGrafter"/>
</dbReference>
<comment type="similarity">
    <text evidence="6">Belongs to the GOT1 family.</text>
</comment>
<dbReference type="PANTHER" id="PTHR21493">
    <property type="entry name" value="CGI-141-RELATED/LIPASE CONTAINING PROTEIN"/>
    <property type="match status" value="1"/>
</dbReference>